<dbReference type="GO" id="GO:1903806">
    <property type="term" value="P:L-isoleucine import across plasma membrane"/>
    <property type="evidence" value="ECO:0007669"/>
    <property type="project" value="TreeGrafter"/>
</dbReference>
<keyword evidence="5" id="KW-0547">Nucleotide-binding</keyword>
<dbReference type="EMBL" id="FPBV01000003">
    <property type="protein sequence ID" value="SFU53916.1"/>
    <property type="molecule type" value="Genomic_DNA"/>
</dbReference>
<dbReference type="InterPro" id="IPR043428">
    <property type="entry name" value="LivM-like"/>
</dbReference>
<evidence type="ECO:0000313" key="11">
    <source>
        <dbReference type="EMBL" id="SFU53916.1"/>
    </source>
</evidence>
<accession>A0A1I7H090</accession>
<evidence type="ECO:0000259" key="10">
    <source>
        <dbReference type="PROSITE" id="PS50893"/>
    </source>
</evidence>
<keyword evidence="6" id="KW-0067">ATP-binding</keyword>
<gene>
    <name evidence="11" type="ORF">SAMN05421543_103151</name>
</gene>
<dbReference type="InterPro" id="IPR003439">
    <property type="entry name" value="ABC_transporter-like_ATP-bd"/>
</dbReference>
<feature type="transmembrane region" description="Helical" evidence="9">
    <location>
        <begin position="63"/>
        <end position="82"/>
    </location>
</feature>
<dbReference type="PROSITE" id="PS50893">
    <property type="entry name" value="ABC_TRANSPORTER_2"/>
    <property type="match status" value="1"/>
</dbReference>
<dbReference type="CDD" id="cd03219">
    <property type="entry name" value="ABC_Mj1267_LivG_branched"/>
    <property type="match status" value="1"/>
</dbReference>
<dbReference type="eggNOG" id="COG0411">
    <property type="taxonomic scope" value="Bacteria"/>
</dbReference>
<evidence type="ECO:0000256" key="9">
    <source>
        <dbReference type="SAM" id="Phobius"/>
    </source>
</evidence>
<feature type="transmembrane region" description="Helical" evidence="9">
    <location>
        <begin position="88"/>
        <end position="107"/>
    </location>
</feature>
<protein>
    <submittedName>
        <fullName evidence="11">Branched-chain amino acid transport system permease protein</fullName>
    </submittedName>
</protein>
<feature type="transmembrane region" description="Helical" evidence="9">
    <location>
        <begin position="210"/>
        <end position="234"/>
    </location>
</feature>
<dbReference type="PANTHER" id="PTHR45772:SF7">
    <property type="entry name" value="AMINO ACID ABC TRANSPORTER ATP-BINDING PROTEIN"/>
    <property type="match status" value="1"/>
</dbReference>
<keyword evidence="12" id="KW-1185">Reference proteome</keyword>
<feature type="transmembrane region" description="Helical" evidence="9">
    <location>
        <begin position="284"/>
        <end position="306"/>
    </location>
</feature>
<dbReference type="InterPro" id="IPR027417">
    <property type="entry name" value="P-loop_NTPase"/>
</dbReference>
<sequence>MARQILKFIPVIALLAIVPFLLPGGRLGTYYLTLTILSVSYAIACLGLTVVLGYSGQVSLAQAAFYGLGSYTLAILTVKHHWPFWPSALLGVIVPTLFGLVLGAISLRLTTHYLALVTIGFQVIISLVLNNWATVTGGADGISNIPRPTIGPLSFVDDRSYYWLMLVFLCLAVYVVYRLRHSRLGNALLALREDEIAASSAGINLFWAKVLAFSVSAALGGLAGVLYAAGALYISPNIYIFDQSVLFFSMTLVGGQESIIGTLLGAGLLTFLPEWLRFLKDYYIAVYGLLVIVVVLFLPDGLWGLVQRGVRAILRLVKKETPVQPAAVVETLMQRAEPIHRPTPGEQVLLEVKDLHKHFGGVKAVNGVSFTVRKGDVAVLIGPNGSGKTTVLNVLSGIYEPTAGEVWFDGRNISGLKPHVINRLGIARTFQNIRLFPELTALENVIVGYYPKGTVGLAGTLLSTPRGYLEERIARERAEETLRLLGFTRIHEKAKNLPYGQQRIVEIARAMVCEPQLLLLDEPAAGMNTEETKELSHLVYRLHELGFTILLIEHDMSFVSQVATQAYVMDFGSKIAEGSVDEVLRNPAVIKAYLGDDAEYDYA</sequence>
<dbReference type="GO" id="GO:0005886">
    <property type="term" value="C:plasma membrane"/>
    <property type="evidence" value="ECO:0007669"/>
    <property type="project" value="UniProtKB-SubCell"/>
</dbReference>
<dbReference type="GO" id="GO:0015188">
    <property type="term" value="F:L-isoleucine transmembrane transporter activity"/>
    <property type="evidence" value="ECO:0007669"/>
    <property type="project" value="TreeGrafter"/>
</dbReference>
<dbReference type="GO" id="GO:0016887">
    <property type="term" value="F:ATP hydrolysis activity"/>
    <property type="evidence" value="ECO:0007669"/>
    <property type="project" value="InterPro"/>
</dbReference>
<dbReference type="GO" id="GO:0005304">
    <property type="term" value="F:L-valine transmembrane transporter activity"/>
    <property type="evidence" value="ECO:0007669"/>
    <property type="project" value="TreeGrafter"/>
</dbReference>
<keyword evidence="8 9" id="KW-0472">Membrane</keyword>
<evidence type="ECO:0000313" key="12">
    <source>
        <dbReference type="Proteomes" id="UP000183508"/>
    </source>
</evidence>
<evidence type="ECO:0000256" key="5">
    <source>
        <dbReference type="ARBA" id="ARBA00022741"/>
    </source>
</evidence>
<keyword evidence="7 9" id="KW-1133">Transmembrane helix</keyword>
<dbReference type="GO" id="GO:1903805">
    <property type="term" value="P:L-valine import across plasma membrane"/>
    <property type="evidence" value="ECO:0007669"/>
    <property type="project" value="TreeGrafter"/>
</dbReference>
<dbReference type="CDD" id="cd06581">
    <property type="entry name" value="TM_PBP1_LivM_like"/>
    <property type="match status" value="1"/>
</dbReference>
<dbReference type="Gene3D" id="3.40.50.300">
    <property type="entry name" value="P-loop containing nucleotide triphosphate hydrolases"/>
    <property type="match status" value="1"/>
</dbReference>
<feature type="transmembrane region" description="Helical" evidence="9">
    <location>
        <begin position="5"/>
        <end position="22"/>
    </location>
</feature>
<dbReference type="Pfam" id="PF02653">
    <property type="entry name" value="BPD_transp_2"/>
    <property type="match status" value="1"/>
</dbReference>
<dbReference type="InterPro" id="IPR003593">
    <property type="entry name" value="AAA+_ATPase"/>
</dbReference>
<dbReference type="PANTHER" id="PTHR45772">
    <property type="entry name" value="CONSERVED COMPONENT OF ABC TRANSPORTER FOR NATURAL AMINO ACIDS-RELATED"/>
    <property type="match status" value="1"/>
</dbReference>
<comment type="subcellular location">
    <subcellularLocation>
        <location evidence="1">Cell membrane</location>
        <topology evidence="1">Multi-pass membrane protein</topology>
    </subcellularLocation>
</comment>
<dbReference type="Pfam" id="PF00005">
    <property type="entry name" value="ABC_tran"/>
    <property type="match status" value="1"/>
</dbReference>
<evidence type="ECO:0000256" key="7">
    <source>
        <dbReference type="ARBA" id="ARBA00022989"/>
    </source>
</evidence>
<dbReference type="RefSeq" id="WP_074950020.1">
    <property type="nucleotide sequence ID" value="NZ_FPBV01000003.1"/>
</dbReference>
<keyword evidence="3" id="KW-1003">Cell membrane</keyword>
<dbReference type="OrthoDB" id="9805514at2"/>
<organism evidence="11 12">
    <name type="scientific">Alicyclobacillus macrosporangiidus</name>
    <dbReference type="NCBI Taxonomy" id="392015"/>
    <lineage>
        <taxon>Bacteria</taxon>
        <taxon>Bacillati</taxon>
        <taxon>Bacillota</taxon>
        <taxon>Bacilli</taxon>
        <taxon>Bacillales</taxon>
        <taxon>Alicyclobacillaceae</taxon>
        <taxon>Alicyclobacillus</taxon>
    </lineage>
</organism>
<evidence type="ECO:0000256" key="4">
    <source>
        <dbReference type="ARBA" id="ARBA00022692"/>
    </source>
</evidence>
<dbReference type="InterPro" id="IPR051120">
    <property type="entry name" value="ABC_AA/LPS_Transport"/>
</dbReference>
<keyword evidence="2" id="KW-0813">Transport</keyword>
<name>A0A1I7H090_9BACL</name>
<keyword evidence="4 9" id="KW-0812">Transmembrane</keyword>
<dbReference type="eggNOG" id="COG4177">
    <property type="taxonomic scope" value="Bacteria"/>
</dbReference>
<reference evidence="12" key="1">
    <citation type="submission" date="2016-10" db="EMBL/GenBank/DDBJ databases">
        <authorList>
            <person name="Varghese N."/>
        </authorList>
    </citation>
    <scope>NUCLEOTIDE SEQUENCE [LARGE SCALE GENOMIC DNA]</scope>
    <source>
        <strain evidence="12">DSM 17980</strain>
    </source>
</reference>
<dbReference type="GO" id="GO:0015808">
    <property type="term" value="P:L-alanine transport"/>
    <property type="evidence" value="ECO:0007669"/>
    <property type="project" value="TreeGrafter"/>
</dbReference>
<dbReference type="SMART" id="SM00382">
    <property type="entry name" value="AAA"/>
    <property type="match status" value="1"/>
</dbReference>
<dbReference type="InterPro" id="IPR032823">
    <property type="entry name" value="BCA_ABC_TP_C"/>
</dbReference>
<evidence type="ECO:0000256" key="2">
    <source>
        <dbReference type="ARBA" id="ARBA00022448"/>
    </source>
</evidence>
<feature type="transmembrane region" description="Helical" evidence="9">
    <location>
        <begin position="246"/>
        <end position="272"/>
    </location>
</feature>
<dbReference type="InterPro" id="IPR001851">
    <property type="entry name" value="ABC_transp_permease"/>
</dbReference>
<evidence type="ECO:0000256" key="6">
    <source>
        <dbReference type="ARBA" id="ARBA00022840"/>
    </source>
</evidence>
<dbReference type="AlphaFoldDB" id="A0A1I7H090"/>
<feature type="transmembrane region" description="Helical" evidence="9">
    <location>
        <begin position="160"/>
        <end position="177"/>
    </location>
</feature>
<dbReference type="SUPFAM" id="SSF52540">
    <property type="entry name" value="P-loop containing nucleoside triphosphate hydrolases"/>
    <property type="match status" value="1"/>
</dbReference>
<feature type="transmembrane region" description="Helical" evidence="9">
    <location>
        <begin position="114"/>
        <end position="133"/>
    </location>
</feature>
<feature type="transmembrane region" description="Helical" evidence="9">
    <location>
        <begin position="28"/>
        <end position="51"/>
    </location>
</feature>
<proteinExistence type="predicted"/>
<evidence type="ECO:0000256" key="1">
    <source>
        <dbReference type="ARBA" id="ARBA00004651"/>
    </source>
</evidence>
<dbReference type="Proteomes" id="UP000183508">
    <property type="component" value="Unassembled WGS sequence"/>
</dbReference>
<evidence type="ECO:0000256" key="8">
    <source>
        <dbReference type="ARBA" id="ARBA00023136"/>
    </source>
</evidence>
<feature type="domain" description="ABC transporter" evidence="10">
    <location>
        <begin position="350"/>
        <end position="596"/>
    </location>
</feature>
<dbReference type="GO" id="GO:0005524">
    <property type="term" value="F:ATP binding"/>
    <property type="evidence" value="ECO:0007669"/>
    <property type="project" value="UniProtKB-KW"/>
</dbReference>
<dbReference type="STRING" id="392015.SAMN05421543_103151"/>
<dbReference type="GO" id="GO:0042941">
    <property type="term" value="P:D-alanine transmembrane transport"/>
    <property type="evidence" value="ECO:0007669"/>
    <property type="project" value="TreeGrafter"/>
</dbReference>
<dbReference type="Pfam" id="PF12399">
    <property type="entry name" value="BCA_ABC_TP_C"/>
    <property type="match status" value="1"/>
</dbReference>
<dbReference type="FunFam" id="3.40.50.300:FF:000421">
    <property type="entry name" value="Branched-chain amino acid ABC transporter ATP-binding protein"/>
    <property type="match status" value="1"/>
</dbReference>
<dbReference type="GO" id="GO:0015192">
    <property type="term" value="F:L-phenylalanine transmembrane transporter activity"/>
    <property type="evidence" value="ECO:0007669"/>
    <property type="project" value="TreeGrafter"/>
</dbReference>
<evidence type="ECO:0000256" key="3">
    <source>
        <dbReference type="ARBA" id="ARBA00022475"/>
    </source>
</evidence>